<proteinExistence type="predicted"/>
<protein>
    <submittedName>
        <fullName evidence="3">Arsenate-mycothiol transferase ArsC2</fullName>
        <ecNumber evidence="3">2.8.4.2</ecNumber>
    </submittedName>
</protein>
<evidence type="ECO:0000259" key="2">
    <source>
        <dbReference type="SMART" id="SM00226"/>
    </source>
</evidence>
<keyword evidence="3" id="KW-0808">Transferase</keyword>
<dbReference type="SMART" id="SM00226">
    <property type="entry name" value="LMWPc"/>
    <property type="match status" value="1"/>
</dbReference>
<reference evidence="3 4" key="1">
    <citation type="submission" date="2019-02" db="EMBL/GenBank/DDBJ databases">
        <title>Deep-cultivation of Planctomycetes and their phenomic and genomic characterization uncovers novel biology.</title>
        <authorList>
            <person name="Wiegand S."/>
            <person name="Jogler M."/>
            <person name="Boedeker C."/>
            <person name="Pinto D."/>
            <person name="Vollmers J."/>
            <person name="Rivas-Marin E."/>
            <person name="Kohn T."/>
            <person name="Peeters S.H."/>
            <person name="Heuer A."/>
            <person name="Rast P."/>
            <person name="Oberbeckmann S."/>
            <person name="Bunk B."/>
            <person name="Jeske O."/>
            <person name="Meyerdierks A."/>
            <person name="Storesund J.E."/>
            <person name="Kallscheuer N."/>
            <person name="Luecker S."/>
            <person name="Lage O.M."/>
            <person name="Pohl T."/>
            <person name="Merkel B.J."/>
            <person name="Hornburger P."/>
            <person name="Mueller R.-W."/>
            <person name="Bruemmer F."/>
            <person name="Labrenz M."/>
            <person name="Spormann A.M."/>
            <person name="Op Den Camp H."/>
            <person name="Overmann J."/>
            <person name="Amann R."/>
            <person name="Jetten M.S.M."/>
            <person name="Mascher T."/>
            <person name="Medema M.H."/>
            <person name="Devos D.P."/>
            <person name="Kaster A.-K."/>
            <person name="Ovreas L."/>
            <person name="Rohde M."/>
            <person name="Galperin M.Y."/>
            <person name="Jogler C."/>
        </authorList>
    </citation>
    <scope>NUCLEOTIDE SEQUENCE [LARGE SCALE GENOMIC DNA]</scope>
    <source>
        <strain evidence="3 4">KOR42</strain>
    </source>
</reference>
<dbReference type="EMBL" id="SIHI01000001">
    <property type="protein sequence ID" value="TWT58405.1"/>
    <property type="molecule type" value="Genomic_DNA"/>
</dbReference>
<dbReference type="PANTHER" id="PTHR43428">
    <property type="entry name" value="ARSENATE REDUCTASE"/>
    <property type="match status" value="1"/>
</dbReference>
<gene>
    <name evidence="3" type="primary">arsC2_1</name>
    <name evidence="3" type="ORF">KOR42_17790</name>
</gene>
<evidence type="ECO:0000313" key="4">
    <source>
        <dbReference type="Proteomes" id="UP000317243"/>
    </source>
</evidence>
<dbReference type="SUPFAM" id="SSF52788">
    <property type="entry name" value="Phosphotyrosine protein phosphatases I"/>
    <property type="match status" value="1"/>
</dbReference>
<keyword evidence="4" id="KW-1185">Reference proteome</keyword>
<dbReference type="PANTHER" id="PTHR43428:SF1">
    <property type="entry name" value="ARSENATE REDUCTASE"/>
    <property type="match status" value="1"/>
</dbReference>
<dbReference type="CDD" id="cd16345">
    <property type="entry name" value="LMWP_ArsC"/>
    <property type="match status" value="1"/>
</dbReference>
<dbReference type="Gene3D" id="3.40.50.2300">
    <property type="match status" value="1"/>
</dbReference>
<name>A0A5C5X8C9_9PLAN</name>
<accession>A0A5C5X8C9</accession>
<sequence length="146" mass="16237">MKRQRVLFLCTGNSCRSQMAEGILRELASDRFDSLSAGAKPAGYVHPMAVEAMNELGVDISQQSSKHINEFLPPEGTPPDLIISVCSAAEKECPLFPGDVERWHWPFDDPAYATGSDEGKMQEFRRVRDEIRQRLADELISPGSVT</sequence>
<dbReference type="Proteomes" id="UP000317243">
    <property type="component" value="Unassembled WGS sequence"/>
</dbReference>
<dbReference type="InterPro" id="IPR023485">
    <property type="entry name" value="Ptyr_pPase"/>
</dbReference>
<dbReference type="Pfam" id="PF01451">
    <property type="entry name" value="LMWPc"/>
    <property type="match status" value="1"/>
</dbReference>
<comment type="caution">
    <text evidence="3">The sequence shown here is derived from an EMBL/GenBank/DDBJ whole genome shotgun (WGS) entry which is preliminary data.</text>
</comment>
<dbReference type="InterPro" id="IPR036196">
    <property type="entry name" value="Ptyr_pPase_sf"/>
</dbReference>
<dbReference type="GO" id="GO:0046685">
    <property type="term" value="P:response to arsenic-containing substance"/>
    <property type="evidence" value="ECO:0007669"/>
    <property type="project" value="UniProtKB-KW"/>
</dbReference>
<dbReference type="OrthoDB" id="9784339at2"/>
<evidence type="ECO:0000256" key="1">
    <source>
        <dbReference type="ARBA" id="ARBA00022849"/>
    </source>
</evidence>
<dbReference type="EC" id="2.8.4.2" evidence="3"/>
<dbReference type="GO" id="GO:0102100">
    <property type="term" value="F:mycothiol-arsenate ligase activity"/>
    <property type="evidence" value="ECO:0007669"/>
    <property type="project" value="UniProtKB-EC"/>
</dbReference>
<evidence type="ECO:0000313" key="3">
    <source>
        <dbReference type="EMBL" id="TWT58405.1"/>
    </source>
</evidence>
<feature type="domain" description="Phosphotyrosine protein phosphatase I" evidence="2">
    <location>
        <begin position="4"/>
        <end position="141"/>
    </location>
</feature>
<dbReference type="AlphaFoldDB" id="A0A5C5X8C9"/>
<keyword evidence="1" id="KW-0059">Arsenical resistance</keyword>
<dbReference type="RefSeq" id="WP_146508772.1">
    <property type="nucleotide sequence ID" value="NZ_SIHI01000001.1"/>
</dbReference>
<organism evidence="3 4">
    <name type="scientific">Thalassoglobus neptunius</name>
    <dbReference type="NCBI Taxonomy" id="1938619"/>
    <lineage>
        <taxon>Bacteria</taxon>
        <taxon>Pseudomonadati</taxon>
        <taxon>Planctomycetota</taxon>
        <taxon>Planctomycetia</taxon>
        <taxon>Planctomycetales</taxon>
        <taxon>Planctomycetaceae</taxon>
        <taxon>Thalassoglobus</taxon>
    </lineage>
</organism>